<keyword evidence="3" id="KW-1185">Reference proteome</keyword>
<comment type="caution">
    <text evidence="2">The sequence shown here is derived from an EMBL/GenBank/DDBJ whole genome shotgun (WGS) entry which is preliminary data.</text>
</comment>
<protein>
    <submittedName>
        <fullName evidence="2">Uncharacterized protein</fullName>
    </submittedName>
</protein>
<evidence type="ECO:0000313" key="2">
    <source>
        <dbReference type="EMBL" id="MPC53005.1"/>
    </source>
</evidence>
<sequence>MAGKAGQWREVVDLVTKLGAWTTGAADNGLRNKRSPAPPASMDEKTNTVLSVTPGRTTARWGGSGRAGGRRRYAMGARGTDTPSLWIRDSTAALWCERT</sequence>
<dbReference type="Proteomes" id="UP000324222">
    <property type="component" value="Unassembled WGS sequence"/>
</dbReference>
<reference evidence="2 3" key="1">
    <citation type="submission" date="2019-05" db="EMBL/GenBank/DDBJ databases">
        <title>Another draft genome of Portunus trituberculatus and its Hox gene families provides insights of decapod evolution.</title>
        <authorList>
            <person name="Jeong J.-H."/>
            <person name="Song I."/>
            <person name="Kim S."/>
            <person name="Choi T."/>
            <person name="Kim D."/>
            <person name="Ryu S."/>
            <person name="Kim W."/>
        </authorList>
    </citation>
    <scope>NUCLEOTIDE SEQUENCE [LARGE SCALE GENOMIC DNA]</scope>
    <source>
        <tissue evidence="2">Muscle</tissue>
    </source>
</reference>
<feature type="region of interest" description="Disordered" evidence="1">
    <location>
        <begin position="25"/>
        <end position="49"/>
    </location>
</feature>
<gene>
    <name evidence="2" type="ORF">E2C01_046888</name>
</gene>
<evidence type="ECO:0000256" key="1">
    <source>
        <dbReference type="SAM" id="MobiDB-lite"/>
    </source>
</evidence>
<dbReference type="AlphaFoldDB" id="A0A5B7G682"/>
<accession>A0A5B7G682</accession>
<name>A0A5B7G682_PORTR</name>
<dbReference type="EMBL" id="VSRR010011320">
    <property type="protein sequence ID" value="MPC53005.1"/>
    <property type="molecule type" value="Genomic_DNA"/>
</dbReference>
<evidence type="ECO:0000313" key="3">
    <source>
        <dbReference type="Proteomes" id="UP000324222"/>
    </source>
</evidence>
<proteinExistence type="predicted"/>
<organism evidence="2 3">
    <name type="scientific">Portunus trituberculatus</name>
    <name type="common">Swimming crab</name>
    <name type="synonym">Neptunus trituberculatus</name>
    <dbReference type="NCBI Taxonomy" id="210409"/>
    <lineage>
        <taxon>Eukaryota</taxon>
        <taxon>Metazoa</taxon>
        <taxon>Ecdysozoa</taxon>
        <taxon>Arthropoda</taxon>
        <taxon>Crustacea</taxon>
        <taxon>Multicrustacea</taxon>
        <taxon>Malacostraca</taxon>
        <taxon>Eumalacostraca</taxon>
        <taxon>Eucarida</taxon>
        <taxon>Decapoda</taxon>
        <taxon>Pleocyemata</taxon>
        <taxon>Brachyura</taxon>
        <taxon>Eubrachyura</taxon>
        <taxon>Portunoidea</taxon>
        <taxon>Portunidae</taxon>
        <taxon>Portuninae</taxon>
        <taxon>Portunus</taxon>
    </lineage>
</organism>